<accession>A0ABW4IDK2</accession>
<dbReference type="InterPro" id="IPR029056">
    <property type="entry name" value="Ribokinase-like"/>
</dbReference>
<dbReference type="NCBIfam" id="TIGR02198">
    <property type="entry name" value="rfaE_dom_I"/>
    <property type="match status" value="1"/>
</dbReference>
<sequence length="325" mass="35502">MRIENKLELLAAKYTPNILVIGDLMLDHYIFGSADRLSPEAPVPVVNVKSENKIIGGAANVANNILSLGAKVSIVGVVGNDQDGDFIQHVFKEKQIDGQYILKDTSRCTTIKTRILAANHQIARIDREDTHPINDDIAENLLAQIYKYAQEADIVIISDYNKGLLSNSFTQKILQYCNSIQKKVIVDPKGTDYSKYKLAYAIKPNRKELSEISLVKNINSLDKLKEAALKVFEITQAENLVVTLSEEGMVILTPDSVKSLPVKATEVYDVTGAGDTVIATMSYCLAIGFSLEEACEIANFAAAIVIKHVGSATTSIEEIIASIKG</sequence>
<comment type="caution">
    <text evidence="5">The sequence shown here is derived from an EMBL/GenBank/DDBJ whole genome shotgun (WGS) entry which is preliminary data.</text>
</comment>
<dbReference type="InterPro" id="IPR017583">
    <property type="entry name" value="Tagatose/fructose_Pkinase"/>
</dbReference>
<organism evidence="5 6">
    <name type="scientific">Pseudopedobacter beijingensis</name>
    <dbReference type="NCBI Taxonomy" id="1207056"/>
    <lineage>
        <taxon>Bacteria</taxon>
        <taxon>Pseudomonadati</taxon>
        <taxon>Bacteroidota</taxon>
        <taxon>Sphingobacteriia</taxon>
        <taxon>Sphingobacteriales</taxon>
        <taxon>Sphingobacteriaceae</taxon>
        <taxon>Pseudopedobacter</taxon>
    </lineage>
</organism>
<evidence type="ECO:0000313" key="5">
    <source>
        <dbReference type="EMBL" id="MFD1630850.1"/>
    </source>
</evidence>
<evidence type="ECO:0000259" key="4">
    <source>
        <dbReference type="Pfam" id="PF00294"/>
    </source>
</evidence>
<dbReference type="SUPFAM" id="SSF53613">
    <property type="entry name" value="Ribokinase-like"/>
    <property type="match status" value="1"/>
</dbReference>
<dbReference type="Gene3D" id="3.40.1190.20">
    <property type="match status" value="1"/>
</dbReference>
<gene>
    <name evidence="5" type="primary">rfaE1</name>
    <name evidence="5" type="ORF">ACFSAH_13255</name>
</gene>
<dbReference type="Proteomes" id="UP001597118">
    <property type="component" value="Unassembled WGS sequence"/>
</dbReference>
<evidence type="ECO:0000256" key="1">
    <source>
        <dbReference type="ARBA" id="ARBA00022679"/>
    </source>
</evidence>
<keyword evidence="2 5" id="KW-0418">Kinase</keyword>
<dbReference type="PIRSF" id="PIRSF000535">
    <property type="entry name" value="1PFK/6PFK/LacC"/>
    <property type="match status" value="1"/>
</dbReference>
<protein>
    <submittedName>
        <fullName evidence="5">D-glycero-beta-D-manno-heptose-7-phosphate kinase</fullName>
    </submittedName>
</protein>
<dbReference type="PANTHER" id="PTHR46969">
    <property type="entry name" value="BIFUNCTIONAL PROTEIN HLDE"/>
    <property type="match status" value="1"/>
</dbReference>
<evidence type="ECO:0000256" key="3">
    <source>
        <dbReference type="PIRNR" id="PIRNR000535"/>
    </source>
</evidence>
<reference evidence="6" key="1">
    <citation type="journal article" date="2019" name="Int. J. Syst. Evol. Microbiol.">
        <title>The Global Catalogue of Microorganisms (GCM) 10K type strain sequencing project: providing services to taxonomists for standard genome sequencing and annotation.</title>
        <authorList>
            <consortium name="The Broad Institute Genomics Platform"/>
            <consortium name="The Broad Institute Genome Sequencing Center for Infectious Disease"/>
            <person name="Wu L."/>
            <person name="Ma J."/>
        </authorList>
    </citation>
    <scope>NUCLEOTIDE SEQUENCE [LARGE SCALE GENOMIC DNA]</scope>
    <source>
        <strain evidence="6">CCUG 53762</strain>
    </source>
</reference>
<dbReference type="InterPro" id="IPR002173">
    <property type="entry name" value="Carboh/pur_kinase_PfkB_CS"/>
</dbReference>
<feature type="domain" description="Carbohydrate kinase PfkB" evidence="4">
    <location>
        <begin position="17"/>
        <end position="314"/>
    </location>
</feature>
<evidence type="ECO:0000256" key="2">
    <source>
        <dbReference type="ARBA" id="ARBA00022777"/>
    </source>
</evidence>
<dbReference type="InterPro" id="IPR011611">
    <property type="entry name" value="PfkB_dom"/>
</dbReference>
<keyword evidence="6" id="KW-1185">Reference proteome</keyword>
<dbReference type="RefSeq" id="WP_379663228.1">
    <property type="nucleotide sequence ID" value="NZ_JBHUDG010000020.1"/>
</dbReference>
<name>A0ABW4IDK2_9SPHI</name>
<dbReference type="CDD" id="cd01172">
    <property type="entry name" value="RfaE_like"/>
    <property type="match status" value="1"/>
</dbReference>
<proteinExistence type="predicted"/>
<dbReference type="PANTHER" id="PTHR46969:SF1">
    <property type="entry name" value="BIFUNCTIONAL PROTEIN HLDE"/>
    <property type="match status" value="1"/>
</dbReference>
<evidence type="ECO:0000313" key="6">
    <source>
        <dbReference type="Proteomes" id="UP001597118"/>
    </source>
</evidence>
<dbReference type="Pfam" id="PF00294">
    <property type="entry name" value="PfkB"/>
    <property type="match status" value="1"/>
</dbReference>
<dbReference type="PROSITE" id="PS00583">
    <property type="entry name" value="PFKB_KINASES_1"/>
    <property type="match status" value="1"/>
</dbReference>
<dbReference type="EMBL" id="JBHUDG010000020">
    <property type="protein sequence ID" value="MFD1630850.1"/>
    <property type="molecule type" value="Genomic_DNA"/>
</dbReference>
<dbReference type="InterPro" id="IPR011913">
    <property type="entry name" value="RfaE_dom_I"/>
</dbReference>
<dbReference type="GO" id="GO:0016301">
    <property type="term" value="F:kinase activity"/>
    <property type="evidence" value="ECO:0007669"/>
    <property type="project" value="UniProtKB-KW"/>
</dbReference>
<keyword evidence="1 3" id="KW-0808">Transferase</keyword>